<dbReference type="OrthoDB" id="9809908at2"/>
<feature type="domain" description="Signal transduction histidine kinase internal region" evidence="2">
    <location>
        <begin position="160"/>
        <end position="235"/>
    </location>
</feature>
<sequence length="338" mass="38790">MNKQLENRIVLYSVAVIALLVNLPKLALIFEGSLARRFVSFDLWEFLYLVCITALFGLACFRMNLHWLPSLRRDGTERFRPYIWQNLLLLLVCCITAIQLHKWLFHPPIAINFVRGAYFLRFSICVLLEVLIVRIIYQIRETRRHEAEKEQVMRRSAETELELMKQQLNPHFFFNALSTLSGLTREDPAKAQDYIAHLSRVFRNLLQASQPMVTVGEELRQLSSYTALLKMRFEEGICISVDVPPEFATRMVPHFCLQPLVENAAKHNLATPAQPLRIDIYTAGADLVVANNLQPVRGMTASSGLGLHNLHERFRILMGRAVTVSMTNDQFIVKLPTA</sequence>
<gene>
    <name evidence="3" type="ORF">CCY01nite_29140</name>
</gene>
<protein>
    <recommendedName>
        <fullName evidence="2">Signal transduction histidine kinase internal region domain-containing protein</fullName>
    </recommendedName>
</protein>
<accession>A0A512RLS0</accession>
<feature type="transmembrane region" description="Helical" evidence="1">
    <location>
        <begin position="9"/>
        <end position="30"/>
    </location>
</feature>
<evidence type="ECO:0000259" key="2">
    <source>
        <dbReference type="Pfam" id="PF06580"/>
    </source>
</evidence>
<evidence type="ECO:0000313" key="3">
    <source>
        <dbReference type="EMBL" id="GEP96654.1"/>
    </source>
</evidence>
<dbReference type="EMBL" id="BKAU01000002">
    <property type="protein sequence ID" value="GEP96654.1"/>
    <property type="molecule type" value="Genomic_DNA"/>
</dbReference>
<dbReference type="InterPro" id="IPR050640">
    <property type="entry name" value="Bact_2-comp_sensor_kinase"/>
</dbReference>
<dbReference type="AlphaFoldDB" id="A0A512RLS0"/>
<dbReference type="InterPro" id="IPR036890">
    <property type="entry name" value="HATPase_C_sf"/>
</dbReference>
<keyword evidence="4" id="KW-1185">Reference proteome</keyword>
<evidence type="ECO:0000256" key="1">
    <source>
        <dbReference type="SAM" id="Phobius"/>
    </source>
</evidence>
<feature type="transmembrane region" description="Helical" evidence="1">
    <location>
        <begin position="46"/>
        <end position="65"/>
    </location>
</feature>
<dbReference type="Proteomes" id="UP000321436">
    <property type="component" value="Unassembled WGS sequence"/>
</dbReference>
<keyword evidence="1" id="KW-0472">Membrane</keyword>
<dbReference type="GO" id="GO:0016020">
    <property type="term" value="C:membrane"/>
    <property type="evidence" value="ECO:0007669"/>
    <property type="project" value="InterPro"/>
</dbReference>
<keyword evidence="1" id="KW-1133">Transmembrane helix</keyword>
<dbReference type="GO" id="GO:0000155">
    <property type="term" value="F:phosphorelay sensor kinase activity"/>
    <property type="evidence" value="ECO:0007669"/>
    <property type="project" value="InterPro"/>
</dbReference>
<evidence type="ECO:0000313" key="4">
    <source>
        <dbReference type="Proteomes" id="UP000321436"/>
    </source>
</evidence>
<dbReference type="SUPFAM" id="SSF55874">
    <property type="entry name" value="ATPase domain of HSP90 chaperone/DNA topoisomerase II/histidine kinase"/>
    <property type="match status" value="1"/>
</dbReference>
<keyword evidence="1" id="KW-0812">Transmembrane</keyword>
<organism evidence="3 4">
    <name type="scientific">Chitinophaga cymbidii</name>
    <dbReference type="NCBI Taxonomy" id="1096750"/>
    <lineage>
        <taxon>Bacteria</taxon>
        <taxon>Pseudomonadati</taxon>
        <taxon>Bacteroidota</taxon>
        <taxon>Chitinophagia</taxon>
        <taxon>Chitinophagales</taxon>
        <taxon>Chitinophagaceae</taxon>
        <taxon>Chitinophaga</taxon>
    </lineage>
</organism>
<dbReference type="InterPro" id="IPR010559">
    <property type="entry name" value="Sig_transdc_His_kin_internal"/>
</dbReference>
<proteinExistence type="predicted"/>
<feature type="transmembrane region" description="Helical" evidence="1">
    <location>
        <begin position="86"/>
        <end position="105"/>
    </location>
</feature>
<dbReference type="RefSeq" id="WP_146863069.1">
    <property type="nucleotide sequence ID" value="NZ_BKAU01000002.1"/>
</dbReference>
<name>A0A512RLS0_9BACT</name>
<dbReference type="PANTHER" id="PTHR34220">
    <property type="entry name" value="SENSOR HISTIDINE KINASE YPDA"/>
    <property type="match status" value="1"/>
</dbReference>
<comment type="caution">
    <text evidence="3">The sequence shown here is derived from an EMBL/GenBank/DDBJ whole genome shotgun (WGS) entry which is preliminary data.</text>
</comment>
<reference evidence="3 4" key="1">
    <citation type="submission" date="2019-07" db="EMBL/GenBank/DDBJ databases">
        <title>Whole genome shotgun sequence of Chitinophaga cymbidii NBRC 109752.</title>
        <authorList>
            <person name="Hosoyama A."/>
            <person name="Uohara A."/>
            <person name="Ohji S."/>
            <person name="Ichikawa N."/>
        </authorList>
    </citation>
    <scope>NUCLEOTIDE SEQUENCE [LARGE SCALE GENOMIC DNA]</scope>
    <source>
        <strain evidence="3 4">NBRC 109752</strain>
    </source>
</reference>
<dbReference type="PANTHER" id="PTHR34220:SF7">
    <property type="entry name" value="SENSOR HISTIDINE KINASE YPDA"/>
    <property type="match status" value="1"/>
</dbReference>
<dbReference type="Gene3D" id="3.30.565.10">
    <property type="entry name" value="Histidine kinase-like ATPase, C-terminal domain"/>
    <property type="match status" value="1"/>
</dbReference>
<dbReference type="Pfam" id="PF06580">
    <property type="entry name" value="His_kinase"/>
    <property type="match status" value="1"/>
</dbReference>
<feature type="transmembrane region" description="Helical" evidence="1">
    <location>
        <begin position="117"/>
        <end position="137"/>
    </location>
</feature>